<feature type="region of interest" description="Disordered" evidence="1">
    <location>
        <begin position="1"/>
        <end position="33"/>
    </location>
</feature>
<proteinExistence type="predicted"/>
<comment type="caution">
    <text evidence="2">The sequence shown here is derived from an EMBL/GenBank/DDBJ whole genome shotgun (WGS) entry which is preliminary data.</text>
</comment>
<evidence type="ECO:0000313" key="3">
    <source>
        <dbReference type="Proteomes" id="UP000051906"/>
    </source>
</evidence>
<evidence type="ECO:0000256" key="1">
    <source>
        <dbReference type="SAM" id="MobiDB-lite"/>
    </source>
</evidence>
<keyword evidence="3" id="KW-1185">Reference proteome</keyword>
<reference evidence="2 3" key="1">
    <citation type="journal article" date="2015" name="Genome Announc.">
        <title>Expanding the biotechnology potential of lactobacilli through comparative genomics of 213 strains and associated genera.</title>
        <authorList>
            <person name="Sun Z."/>
            <person name="Harris H.M."/>
            <person name="McCann A."/>
            <person name="Guo C."/>
            <person name="Argimon S."/>
            <person name="Zhang W."/>
            <person name="Yang X."/>
            <person name="Jeffery I.B."/>
            <person name="Cooney J.C."/>
            <person name="Kagawa T.F."/>
            <person name="Liu W."/>
            <person name="Song Y."/>
            <person name="Salvetti E."/>
            <person name="Wrobel A."/>
            <person name="Rasinkangas P."/>
            <person name="Parkhill J."/>
            <person name="Rea M.C."/>
            <person name="O'Sullivan O."/>
            <person name="Ritari J."/>
            <person name="Douillard F.P."/>
            <person name="Paul Ross R."/>
            <person name="Yang R."/>
            <person name="Briner A.E."/>
            <person name="Felis G.E."/>
            <person name="de Vos W.M."/>
            <person name="Barrangou R."/>
            <person name="Klaenhammer T.R."/>
            <person name="Caufield P.W."/>
            <person name="Cui Y."/>
            <person name="Zhang H."/>
            <person name="O'Toole P.W."/>
        </authorList>
    </citation>
    <scope>NUCLEOTIDE SEQUENCE [LARGE SCALE GENOMIC DNA]</scope>
    <source>
        <strain evidence="2 3">DSM 22467</strain>
    </source>
</reference>
<dbReference type="Proteomes" id="UP000051906">
    <property type="component" value="Unassembled WGS sequence"/>
</dbReference>
<organism evidence="2 3">
    <name type="scientific">Levilactobacillus paucivorans</name>
    <dbReference type="NCBI Taxonomy" id="616990"/>
    <lineage>
        <taxon>Bacteria</taxon>
        <taxon>Bacillati</taxon>
        <taxon>Bacillota</taxon>
        <taxon>Bacilli</taxon>
        <taxon>Lactobacillales</taxon>
        <taxon>Lactobacillaceae</taxon>
        <taxon>Levilactobacillus</taxon>
    </lineage>
</organism>
<feature type="compositionally biased region" description="Basic and acidic residues" evidence="1">
    <location>
        <begin position="1"/>
        <end position="25"/>
    </location>
</feature>
<sequence>MDRKRDISEEKGKRKLKEETRKAMQESKSGIGETFESFSSWKDSLSKLTNSTESKE</sequence>
<dbReference type="EMBL" id="JQCA01000024">
    <property type="protein sequence ID" value="KRO04802.1"/>
    <property type="molecule type" value="Genomic_DNA"/>
</dbReference>
<gene>
    <name evidence="2" type="ORF">IV54_GL000827</name>
</gene>
<accession>A0A0R2LZE7</accession>
<evidence type="ECO:0000313" key="2">
    <source>
        <dbReference type="EMBL" id="KRO04802.1"/>
    </source>
</evidence>
<dbReference type="RefSeq" id="WP_157054325.1">
    <property type="nucleotide sequence ID" value="NZ_JQCA01000024.1"/>
</dbReference>
<protein>
    <submittedName>
        <fullName evidence="2">Uncharacterized protein</fullName>
    </submittedName>
</protein>
<name>A0A0R2LZE7_9LACO</name>
<dbReference type="PATRIC" id="fig|616990.3.peg.900"/>
<dbReference type="AlphaFoldDB" id="A0A0R2LZE7"/>